<name>A0ACC2SW35_9FUNG</name>
<gene>
    <name evidence="1" type="ORF">DSO57_1009211</name>
</gene>
<protein>
    <submittedName>
        <fullName evidence="1">Uncharacterized protein</fullName>
    </submittedName>
</protein>
<proteinExistence type="predicted"/>
<evidence type="ECO:0000313" key="1">
    <source>
        <dbReference type="EMBL" id="KAJ9066461.1"/>
    </source>
</evidence>
<dbReference type="Proteomes" id="UP001165960">
    <property type="component" value="Unassembled WGS sequence"/>
</dbReference>
<organism evidence="1 2">
    <name type="scientific">Entomophthora muscae</name>
    <dbReference type="NCBI Taxonomy" id="34485"/>
    <lineage>
        <taxon>Eukaryota</taxon>
        <taxon>Fungi</taxon>
        <taxon>Fungi incertae sedis</taxon>
        <taxon>Zoopagomycota</taxon>
        <taxon>Entomophthoromycotina</taxon>
        <taxon>Entomophthoromycetes</taxon>
        <taxon>Entomophthorales</taxon>
        <taxon>Entomophthoraceae</taxon>
        <taxon>Entomophthora</taxon>
    </lineage>
</organism>
<keyword evidence="2" id="KW-1185">Reference proteome</keyword>
<reference evidence="1" key="1">
    <citation type="submission" date="2022-04" db="EMBL/GenBank/DDBJ databases">
        <title>Genome of the entomopathogenic fungus Entomophthora muscae.</title>
        <authorList>
            <person name="Elya C."/>
            <person name="Lovett B.R."/>
            <person name="Lee E."/>
            <person name="Macias A.M."/>
            <person name="Hajek A.E."/>
            <person name="De Bivort B.L."/>
            <person name="Kasson M.T."/>
            <person name="De Fine Licht H.H."/>
            <person name="Stajich J.E."/>
        </authorList>
    </citation>
    <scope>NUCLEOTIDE SEQUENCE</scope>
    <source>
        <strain evidence="1">Berkeley</strain>
    </source>
</reference>
<comment type="caution">
    <text evidence="1">The sequence shown here is derived from an EMBL/GenBank/DDBJ whole genome shotgun (WGS) entry which is preliminary data.</text>
</comment>
<accession>A0ACC2SW35</accession>
<dbReference type="EMBL" id="QTSX02004289">
    <property type="protein sequence ID" value="KAJ9066461.1"/>
    <property type="molecule type" value="Genomic_DNA"/>
</dbReference>
<sequence>MIPTILIAILPSVTLGVPVFHTVNHFDLSGHVCPLQMVRGLSCPTLCVKDVSMCPVTSSKCPLGKEYCSDGKCKHDCSGSANICACGAAEGEYMPCFVSLKVNVKEFNATLKAQQINTACGDGLGLDPSIPTQPDAIDDELEMYWGKCPVRVPQSFTFREPMWVSVFATLTFEVALLLVWFGYKRIRERDVARMLARDVPQGGPSEKSSDCWSEDEDLFAIKGFRNDPLGVLAKMSVVLVSIGLAVFLGVITADYYGAVTGQEFGIAHENYDASSKMFIGVWVTSVIWFVGLVLVGPRLGNWFRLECSPPDAGFIQIEQAMAPMVLLDVENSALSQQIRTCEAKLRRLVGWDLVITSTPLLHTSSGRCFFNYRCVRYVQDGEYFLPFTFSLATTCHQFRLLGDGLASKEAALRLELKGPNFISVQVPRFITALMLEFMGFFYLYQLLILWLFFYFAYYQIGLVDTALIMTSALIRVVMRQRAQRRLKQMAEHRSQVCTLRDGTWVAVSTEEIVPGDVFKLVRGISLPCDAVLIEGDAVIDESSLTGEPLPVRKTCLRDESGAYDRIGLHKPSTLFQGTQVATENEAVALAHRTAADTDRGELMRRMLYPSPVSFIFDVQLKAVVVMLGIWGIIIFILALWLMQKGGTSAWFYAMFGFAQVLSPLLPAALVVGQSVSAGELRKRDIFCVDLSRIVMAGKVRIFCFDKTGTLTKEGLDFLGVRATNSKGLLPLKSPQELAPLLELGVASCHGVSQLEGSLIGNPVDLEMFSASQWRLAPSTLEGAIDRLESPGGRTAHVIRRFDFVHARASMSVVVQDETTGHTHVYLKGSFERVAALASIRNLEIHAQAEEMSREGCYVLAMAHKDLGNVPISKVQEMSQDDIEHGIEFSGLIAFKNQLKPSTTKAIQELRAGDTRNVIITGDNALTAIYIARACNMAPKSTFLLATYENDQILWRDADDRTYSPIAHSKVLERLRYSEDFPVELAMTGDAFNQFLYRDQIAPLLLRTRVFARMTPRDKVTCVKLHMARGITAMCGDGGNDCGALRAAHVGLALSEAEASIVSPFSTSRRTIESCVELIRQGRAALASSFASYKFLIMYGQTMAWLKLPSFYFNISLSQNLWILVDAFVTVGLSYAITQSRAAKVLAPSRPTARLLGTQTLASTLGLLAIHYIYGFGAFALLFRQPFFRCHEFDGDSADMSKWWLLGDSYEGEIMGIITLFQFVNAAAVFNFGHDFRRAWYRNHLLVIIWSVFTALCFYIVLANPNSIGCLLRFNCGDKDVLESLGYSIPYIPIPTYNIPQGHNVLPFPFRVTLAVYCGSMMLAGILWERFVVLGPVRQYLQSRFPPPIQKLTCDESQPT</sequence>
<evidence type="ECO:0000313" key="2">
    <source>
        <dbReference type="Proteomes" id="UP001165960"/>
    </source>
</evidence>